<feature type="compositionally biased region" description="Low complexity" evidence="17">
    <location>
        <begin position="1917"/>
        <end position="1928"/>
    </location>
</feature>
<keyword evidence="12" id="KW-0736">Signalosome</keyword>
<feature type="region of interest" description="Disordered" evidence="17">
    <location>
        <begin position="1406"/>
        <end position="1433"/>
    </location>
</feature>
<feature type="region of interest" description="Disordered" evidence="17">
    <location>
        <begin position="1857"/>
        <end position="1980"/>
    </location>
</feature>
<dbReference type="InterPro" id="IPR000717">
    <property type="entry name" value="PCI_dom"/>
</dbReference>
<keyword evidence="21" id="KW-1185">Reference proteome</keyword>
<feature type="compositionally biased region" description="Polar residues" evidence="17">
    <location>
        <begin position="883"/>
        <end position="895"/>
    </location>
</feature>
<feature type="region of interest" description="Disordered" evidence="17">
    <location>
        <begin position="1994"/>
        <end position="2149"/>
    </location>
</feature>
<feature type="region of interest" description="Disordered" evidence="17">
    <location>
        <begin position="561"/>
        <end position="595"/>
    </location>
</feature>
<dbReference type="EMBL" id="LNZH02000208">
    <property type="protein sequence ID" value="OCB85568.1"/>
    <property type="molecule type" value="Genomic_DNA"/>
</dbReference>
<name>A0A9Q5HT84_SANBA</name>
<keyword evidence="9 16" id="KW-0547">Nucleotide-binding</keyword>
<evidence type="ECO:0000256" key="7">
    <source>
        <dbReference type="ARBA" id="ARBA00022679"/>
    </source>
</evidence>
<feature type="compositionally biased region" description="Basic residues" evidence="17">
    <location>
        <begin position="2023"/>
        <end position="2036"/>
    </location>
</feature>
<dbReference type="Proteomes" id="UP000757232">
    <property type="component" value="Unassembled WGS sequence"/>
</dbReference>
<dbReference type="SUPFAM" id="SSF57903">
    <property type="entry name" value="FYVE/PHD zinc finger"/>
    <property type="match status" value="1"/>
</dbReference>
<dbReference type="Gene3D" id="3.30.810.10">
    <property type="entry name" value="2-Layer Sandwich"/>
    <property type="match status" value="1"/>
</dbReference>
<dbReference type="GO" id="GO:0008180">
    <property type="term" value="C:COP9 signalosome"/>
    <property type="evidence" value="ECO:0007669"/>
    <property type="project" value="UniProtKB-KW"/>
</dbReference>
<dbReference type="GO" id="GO:0000329">
    <property type="term" value="C:fungal-type vacuole membrane"/>
    <property type="evidence" value="ECO:0007669"/>
    <property type="project" value="TreeGrafter"/>
</dbReference>
<feature type="compositionally biased region" description="Polar residues" evidence="17">
    <location>
        <begin position="2312"/>
        <end position="2328"/>
    </location>
</feature>
<dbReference type="InterPro" id="IPR027484">
    <property type="entry name" value="PInositol-4-P-5-kinase_N"/>
</dbReference>
<dbReference type="InterPro" id="IPR002498">
    <property type="entry name" value="PInositol-4-P-4/5-kinase_core"/>
</dbReference>
<dbReference type="GO" id="GO:0000285">
    <property type="term" value="F:1-phosphatidylinositol-3-phosphate 5-kinase activity"/>
    <property type="evidence" value="ECO:0007669"/>
    <property type="project" value="UniProtKB-EC"/>
</dbReference>
<dbReference type="EC" id="2.7.1.150" evidence="4"/>
<evidence type="ECO:0000259" key="19">
    <source>
        <dbReference type="PROSITE" id="PS51455"/>
    </source>
</evidence>
<evidence type="ECO:0000256" key="10">
    <source>
        <dbReference type="ARBA" id="ARBA00022771"/>
    </source>
</evidence>
<keyword evidence="11 16" id="KW-0418">Kinase</keyword>
<evidence type="ECO:0000256" key="4">
    <source>
        <dbReference type="ARBA" id="ARBA00012009"/>
    </source>
</evidence>
<dbReference type="GO" id="GO:0005524">
    <property type="term" value="F:ATP binding"/>
    <property type="evidence" value="ECO:0007669"/>
    <property type="project" value="UniProtKB-UniRule"/>
</dbReference>
<dbReference type="PROSITE" id="PS51455">
    <property type="entry name" value="PIPK"/>
    <property type="match status" value="1"/>
</dbReference>
<evidence type="ECO:0000256" key="16">
    <source>
        <dbReference type="PROSITE-ProRule" id="PRU00781"/>
    </source>
</evidence>
<dbReference type="Pfam" id="PF01504">
    <property type="entry name" value="PIP5K"/>
    <property type="match status" value="1"/>
</dbReference>
<dbReference type="CDD" id="cd03334">
    <property type="entry name" value="Fab1_TCP"/>
    <property type="match status" value="1"/>
</dbReference>
<feature type="compositionally biased region" description="Low complexity" evidence="17">
    <location>
        <begin position="496"/>
        <end position="512"/>
    </location>
</feature>
<evidence type="ECO:0000313" key="21">
    <source>
        <dbReference type="Proteomes" id="UP000757232"/>
    </source>
</evidence>
<feature type="compositionally biased region" description="Polar residues" evidence="17">
    <location>
        <begin position="1876"/>
        <end position="1886"/>
    </location>
</feature>
<dbReference type="Gene3D" id="3.50.7.10">
    <property type="entry name" value="GroEL"/>
    <property type="match status" value="1"/>
</dbReference>
<dbReference type="PROSITE" id="PS50250">
    <property type="entry name" value="PCI"/>
    <property type="match status" value="1"/>
</dbReference>
<evidence type="ECO:0000256" key="6">
    <source>
        <dbReference type="ARBA" id="ARBA00022490"/>
    </source>
</evidence>
<feature type="compositionally biased region" description="Basic and acidic residues" evidence="17">
    <location>
        <begin position="2037"/>
        <end position="2047"/>
    </location>
</feature>
<dbReference type="PANTHER" id="PTHR45748:SF7">
    <property type="entry name" value="1-PHOSPHATIDYLINOSITOL 3-PHOSPHATE 5-KINASE-RELATED"/>
    <property type="match status" value="1"/>
</dbReference>
<keyword evidence="15" id="KW-0539">Nucleus</keyword>
<keyword evidence="14 16" id="KW-0067">ATP-binding</keyword>
<comment type="caution">
    <text evidence="20">The sequence shown here is derived from an EMBL/GenBank/DDBJ whole genome shotgun (WGS) entry which is preliminary data.</text>
</comment>
<evidence type="ECO:0000256" key="1">
    <source>
        <dbReference type="ARBA" id="ARBA00004123"/>
    </source>
</evidence>
<accession>A0A9Q5HT84</accession>
<reference evidence="20" key="1">
    <citation type="submission" date="2016-06" db="EMBL/GenBank/DDBJ databases">
        <title>Draft Genome sequence of the fungus Inonotus baumii.</title>
        <authorList>
            <person name="Zhu H."/>
            <person name="Lin W."/>
        </authorList>
    </citation>
    <scope>NUCLEOTIDE SEQUENCE</scope>
    <source>
        <strain evidence="20">821</strain>
    </source>
</reference>
<evidence type="ECO:0000256" key="2">
    <source>
        <dbReference type="ARBA" id="ARBA00004496"/>
    </source>
</evidence>
<organism evidence="20 21">
    <name type="scientific">Sanghuangporus baumii</name>
    <name type="common">Phellinus baumii</name>
    <dbReference type="NCBI Taxonomy" id="108892"/>
    <lineage>
        <taxon>Eukaryota</taxon>
        <taxon>Fungi</taxon>
        <taxon>Dikarya</taxon>
        <taxon>Basidiomycota</taxon>
        <taxon>Agaricomycotina</taxon>
        <taxon>Agaricomycetes</taxon>
        <taxon>Hymenochaetales</taxon>
        <taxon>Hymenochaetaceae</taxon>
        <taxon>Sanghuangporus</taxon>
    </lineage>
</organism>
<evidence type="ECO:0000256" key="13">
    <source>
        <dbReference type="ARBA" id="ARBA00022833"/>
    </source>
</evidence>
<feature type="compositionally biased region" description="Low complexity" evidence="17">
    <location>
        <begin position="2106"/>
        <end position="2117"/>
    </location>
</feature>
<keyword evidence="7 16" id="KW-0808">Transferase</keyword>
<feature type="compositionally biased region" description="Basic and acidic residues" evidence="17">
    <location>
        <begin position="2079"/>
        <end position="2102"/>
    </location>
</feature>
<dbReference type="SMART" id="SM00753">
    <property type="entry name" value="PAM"/>
    <property type="match status" value="1"/>
</dbReference>
<protein>
    <recommendedName>
        <fullName evidence="5">COP9 signalosome complex subunit 2</fullName>
        <ecNumber evidence="4">2.7.1.150</ecNumber>
    </recommendedName>
</protein>
<dbReference type="SMART" id="SM00330">
    <property type="entry name" value="PIPKc"/>
    <property type="match status" value="1"/>
</dbReference>
<keyword evidence="10" id="KW-0863">Zinc-finger</keyword>
<feature type="compositionally biased region" description="Polar residues" evidence="17">
    <location>
        <begin position="903"/>
        <end position="915"/>
    </location>
</feature>
<dbReference type="FunFam" id="1.25.40.570:FF:000006">
    <property type="entry name" value="COP9 signalosome complex subunit 2"/>
    <property type="match status" value="1"/>
</dbReference>
<dbReference type="InterPro" id="IPR027483">
    <property type="entry name" value="PInositol-4-P-4/5-kinase_C_sf"/>
</dbReference>
<dbReference type="InterPro" id="IPR013083">
    <property type="entry name" value="Znf_RING/FYVE/PHD"/>
</dbReference>
<dbReference type="Gene3D" id="3.30.800.10">
    <property type="entry name" value="Phosphatidylinositol Phosphate Kinase II Beta"/>
    <property type="match status" value="1"/>
</dbReference>
<dbReference type="GO" id="GO:0010008">
    <property type="term" value="C:endosome membrane"/>
    <property type="evidence" value="ECO:0007669"/>
    <property type="project" value="TreeGrafter"/>
</dbReference>
<keyword evidence="8" id="KW-0479">Metal-binding</keyword>
<feature type="region of interest" description="Disordered" evidence="17">
    <location>
        <begin position="2219"/>
        <end position="2271"/>
    </location>
</feature>
<evidence type="ECO:0000256" key="9">
    <source>
        <dbReference type="ARBA" id="ARBA00022741"/>
    </source>
</evidence>
<keyword evidence="13" id="KW-0862">Zinc</keyword>
<dbReference type="GO" id="GO:0046854">
    <property type="term" value="P:phosphatidylinositol phosphate biosynthetic process"/>
    <property type="evidence" value="ECO:0007669"/>
    <property type="project" value="TreeGrafter"/>
</dbReference>
<evidence type="ECO:0000256" key="5">
    <source>
        <dbReference type="ARBA" id="ARBA00014879"/>
    </source>
</evidence>
<dbReference type="InterPro" id="IPR000306">
    <property type="entry name" value="Znf_FYVE"/>
</dbReference>
<feature type="domain" description="PIPK" evidence="19">
    <location>
        <begin position="2412"/>
        <end position="2741"/>
    </location>
</feature>
<dbReference type="InterPro" id="IPR044769">
    <property type="entry name" value="PIKfyve_PIPKc"/>
</dbReference>
<evidence type="ECO:0000256" key="14">
    <source>
        <dbReference type="ARBA" id="ARBA00022840"/>
    </source>
</evidence>
<proteinExistence type="inferred from homology"/>
<feature type="region of interest" description="Disordered" evidence="17">
    <location>
        <begin position="1"/>
        <end position="36"/>
    </location>
</feature>
<comment type="subcellular location">
    <subcellularLocation>
        <location evidence="2">Cytoplasm</location>
    </subcellularLocation>
    <subcellularLocation>
        <location evidence="1">Nucleus</location>
    </subcellularLocation>
</comment>
<keyword evidence="6" id="KW-0963">Cytoplasm</keyword>
<dbReference type="InterPro" id="IPR027409">
    <property type="entry name" value="GroEL-like_apical_dom_sf"/>
</dbReference>
<dbReference type="FunFam" id="3.30.810.10:FF:000001">
    <property type="entry name" value="1-phosphatidylinositol 3-phosphate 5-kinase FAB1"/>
    <property type="match status" value="1"/>
</dbReference>
<dbReference type="Pfam" id="PF00118">
    <property type="entry name" value="Cpn60_TCP1"/>
    <property type="match status" value="1"/>
</dbReference>
<evidence type="ECO:0000313" key="20">
    <source>
        <dbReference type="EMBL" id="OCB85568.1"/>
    </source>
</evidence>
<evidence type="ECO:0000259" key="18">
    <source>
        <dbReference type="PROSITE" id="PS50250"/>
    </source>
</evidence>
<feature type="domain" description="PCI" evidence="18">
    <location>
        <begin position="253"/>
        <end position="422"/>
    </location>
</feature>
<evidence type="ECO:0000256" key="3">
    <source>
        <dbReference type="ARBA" id="ARBA00009318"/>
    </source>
</evidence>
<dbReference type="SMART" id="SM00064">
    <property type="entry name" value="FYVE"/>
    <property type="match status" value="1"/>
</dbReference>
<evidence type="ECO:0000256" key="12">
    <source>
        <dbReference type="ARBA" id="ARBA00022790"/>
    </source>
</evidence>
<dbReference type="InterPro" id="IPR002423">
    <property type="entry name" value="Cpn60/GroEL/TCP-1"/>
</dbReference>
<dbReference type="SUPFAM" id="SSF52029">
    <property type="entry name" value="GroEL apical domain-like"/>
    <property type="match status" value="1"/>
</dbReference>
<dbReference type="InterPro" id="IPR036390">
    <property type="entry name" value="WH_DNA-bd_sf"/>
</dbReference>
<feature type="region of interest" description="Disordered" evidence="17">
    <location>
        <begin position="2308"/>
        <end position="2340"/>
    </location>
</feature>
<comment type="similarity">
    <text evidence="3">Belongs to the CSN2 family.</text>
</comment>
<feature type="compositionally biased region" description="Basic and acidic residues" evidence="17">
    <location>
        <begin position="2253"/>
        <end position="2263"/>
    </location>
</feature>
<dbReference type="SUPFAM" id="SSF46785">
    <property type="entry name" value="Winged helix' DNA-binding domain"/>
    <property type="match status" value="1"/>
</dbReference>
<dbReference type="SUPFAM" id="SSF56104">
    <property type="entry name" value="SAICAR synthase-like"/>
    <property type="match status" value="1"/>
</dbReference>
<dbReference type="CDD" id="cd17300">
    <property type="entry name" value="PIPKc_PIKfyve"/>
    <property type="match status" value="1"/>
</dbReference>
<feature type="compositionally biased region" description="Acidic residues" evidence="17">
    <location>
        <begin position="1"/>
        <end position="31"/>
    </location>
</feature>
<feature type="region of interest" description="Disordered" evidence="17">
    <location>
        <begin position="1367"/>
        <end position="1393"/>
    </location>
</feature>
<dbReference type="FunFam" id="3.50.7.10:FF:000007">
    <property type="entry name" value="1-phosphatidylinositol 3-phosphate 5-kinase isoform X1"/>
    <property type="match status" value="1"/>
</dbReference>
<dbReference type="Gene3D" id="1.25.40.570">
    <property type="match status" value="1"/>
</dbReference>
<feature type="region of interest" description="Disordered" evidence="17">
    <location>
        <begin position="827"/>
        <end position="934"/>
    </location>
</feature>
<evidence type="ECO:0000256" key="8">
    <source>
        <dbReference type="ARBA" id="ARBA00022723"/>
    </source>
</evidence>
<dbReference type="Pfam" id="PF01399">
    <property type="entry name" value="PCI"/>
    <property type="match status" value="1"/>
</dbReference>
<feature type="region of interest" description="Disordered" evidence="17">
    <location>
        <begin position="481"/>
        <end position="512"/>
    </location>
</feature>
<feature type="compositionally biased region" description="Basic and acidic residues" evidence="17">
    <location>
        <begin position="866"/>
        <end position="875"/>
    </location>
</feature>
<dbReference type="PANTHER" id="PTHR45748">
    <property type="entry name" value="1-PHOSPHATIDYLINOSITOL 3-PHOSPHATE 5-KINASE-RELATED"/>
    <property type="match status" value="1"/>
</dbReference>
<dbReference type="InterPro" id="IPR011011">
    <property type="entry name" value="Znf_FYVE_PHD"/>
</dbReference>
<dbReference type="SMART" id="SM00088">
    <property type="entry name" value="PINT"/>
    <property type="match status" value="1"/>
</dbReference>
<dbReference type="Gene3D" id="3.30.40.10">
    <property type="entry name" value="Zinc/RING finger domain, C3HC4 (zinc finger)"/>
    <property type="match status" value="1"/>
</dbReference>
<dbReference type="GO" id="GO:0008270">
    <property type="term" value="F:zinc ion binding"/>
    <property type="evidence" value="ECO:0007669"/>
    <property type="project" value="UniProtKB-KW"/>
</dbReference>
<sequence>MDDDDADYMQGSEDEDYGFDYSDGDEADDSGTPDLENMYYSAKSLKEDNPEEALAAFKRIATSEEKQGDWGFKALKQATKLLFNVLHRPDEALETYTKLLTYTRSAITRNYAEKSINSILDYVGTGQGDDINVNILERFYQVTLDALQEAKNERLSAKTKLKLAKLWLDRREFGRLDNVIRQLHQATESSEDQQSRGTQLLEIYALEIQMYNEMRNFKKLKEIYNATNEVRSAIPHPRILGVIKECGGKMWMGERQWNRASEDFFQSFNNYNDAGSPQRIQVLKYLVLANMLTGSEVNPFDSQETKPYKEDPQIKAMTDLVDAYQRREVHTAERILRENKSTIMGDPFIQSYIGDLLRSLRTSYLIDLIKPYTRLELTFLARQLNVETDEVEEMLIDLILEGKVQGRIDQVNMRLELDRQQTLEKRRYAALERWTEAIEGVHATITQKASSGRNAESAAINAPELSVFSIARLEISTFGRQMESPQPHPASPTVASSSGGPLKSSSSSTKVVDDVTSLTSFNPFSEEDEHESSYTLVSSIFSRVKNSFAAPLSSVVAAAPGTSTANARESVPPVEQKRPSAGTHPAQVTSPVLKPVTDKLRPKIASAAGPTLAPPLVSVIPARPETLIFSSEYEKPGRNGLLYSQSAESQEGGLFGTVIPGFPIQDDARSIRTSASLKRSASVSKVIRRIRGEGLSRDYWMDDETCKECYDCKIPLCQDIDHQQHHPGQIFCSRCASNIIKGSRFGHEGMLRVCNLCLEKLNYDDDGDDDDRRSVISNLSSSWPYPVADHYLQSLGHHSQSPFAASQLFGRTDEPYSLYSIAETKRHLSGSDGGGFGSRPLTPGGDAVDSYWEESEEAQPAPFRRTLTDEDKDPLPDSEPFASDQSPTAPRSATKTPDPHTSLPCQATGTKSSIQFPGGSPDLNSDGLHTSRSRVDSYAETEIHTPFLRSRVHSRLNELALGEAGWRTRRESTAYAQELNTISMFHLRIMLRQMLTTEGISNIREWEEALLKLALRIARELTFTAYPYREGADMDVRRYVKIKKIPGGSPRDSEYVDGAVITKNVAHKQMPRSQRNPRIMLLTFPLEFQRVEGQYMHFGQIVRQEKEYLTNLVTRIAALRPHVVLAEKSVSRLALEELVKHRIAVARTVKESAIKLVARMTQADIFSSIDKLAVEPRLGHCGNYRIQTFDHPLIPCRRKSYMRFEGCSRDLGCTIILRGGDVDHLRRVKKVTLFLAFIVRNLKLETHLWKDSVITAPHLTADAAPPGYLASVSTASAVRRTTQSAHCDALHVHMDDPDNNAPYDELPNEEVKSLELSRRIQASLEPYLKTFISVSATLRFPPPYPIWRMKELDDELQRARRSWEDEIIRSEEKPSTPKHARHETITASSSETFTTAENIKAQIEALPSPGLPESPSPVEKSPNPSDSSTSTLSTDYFSRKLSSSSSYSNLRSPPVVSSKAYQLLEKYEQVSLRDEGCIAAQSAYDRVKWQHDEQRRVWEWYLRKNNDEFVVDKYQYIIVIEFTLPITELGNHRACFPPELKRMTFYGDNDCTLGQFIDKAIHDNLVQFLDPKAICSGKGCDQPLARHCRAFVHNESRLVVYVEHWDGQIKTRLNAVPSPDLITTWSACRVCGSATPFIPVSEEMQRYSFAKFLELHFYPADVQLVQGAGCVHNIYQHHIRYFAMRGMTVMFQTDPITLYELVYPPRRIHIRKETLFHLKNEDYETLLRKNAQWYSALVDDLKLINQDAATGDEEIDAASTANINRLIERAINERIEMAQLIQEVYKNTSPIDTLALNRVRAETQDKIVAWEADFDKLPKPKLSQLTDKDRRGTTFGTVRAMWPRRYDLPGVLENLHLPPSSVSESEEMPAPEKKSGSQASIESTVDASDAEYPSRPSETREPFTESSATVEEASFKTSTEGGSDSDSTIAPITRGPEAGPFIAEVTDDIANQPGSGNELGIGHAPPMSKLPRRSGQHPSVADLVKRYQDFLPAPVSTDLARSSFPASALSGMESDQETPTLRRPPRPRVKSKPKILSRKESVSDFEHSYAANVAPKYLAPRRVTGAHQSSRIPGPAPVDSRDSSRRTSPDKRPSYSKRDSDSTVKGGRASSPPSRAALSGIPGRATKSAVAGRVPKDRSQPSRVGSMSNVRNAFRKASNTNFGGKVSNIARQFERINKDFERTTRRYAVIRGRRARPVASSKATVEVFDSVRDAIKDVSDLSGESSSEADDEDDDENDAPMTRKASGPASTRLDSRSKDNHDEEPPDQGAKCDETLAAHAGEIPLSSVFSSAPSTEVKPVGAVVEAIPSPLLQGQPNRTPSETPSPSDIESGPSGIDRPSTIMKALSGFLPNHLRGHFEFEADDPMADPEHIFRESAMVVRTDEPTSIIALALNSPQYREMLAKSRAEKRLVKEPRVSDGEEAFMPDDCSVTDANSTWGVVNVDSGDDANPTEDLRVPSSKLPWAISFESGDLTITCTILYPEQFDALRRTYDCERSVIESLARCVKWNASGGKSGSAFLKTRDDRFIAKELSRSELETMATFGPAYFDYMSSAVTAGRPTLLARVFGCYKLVFRKKTANERSSRSKSTQMNLLVMENLFYDKRFSKIYDLKGSTRNRHVLATGRENEVLLDENLMQTAHLSPFYVREHAKRLFRGALFNDTKFLADINVMDYSLVAGVDSVKNELVVGIVDYIRTYTWDKKLESWVKESTFLAGAGKGEPTIITPKQYRQRFLSAMERYFPLVPDRWMKQIDNEDECNGLQDLWPDW</sequence>
<gene>
    <name evidence="20" type="ORF">A7U60_g7216</name>
</gene>
<evidence type="ECO:0000256" key="17">
    <source>
        <dbReference type="SAM" id="MobiDB-lite"/>
    </source>
</evidence>
<feature type="compositionally biased region" description="Acidic residues" evidence="17">
    <location>
        <begin position="2227"/>
        <end position="2238"/>
    </location>
</feature>
<evidence type="ECO:0000256" key="15">
    <source>
        <dbReference type="ARBA" id="ARBA00023242"/>
    </source>
</evidence>
<dbReference type="OrthoDB" id="158357at2759"/>
<evidence type="ECO:0000256" key="11">
    <source>
        <dbReference type="ARBA" id="ARBA00022777"/>
    </source>
</evidence>